<evidence type="ECO:0000256" key="13">
    <source>
        <dbReference type="ARBA" id="ARBA00043142"/>
    </source>
</evidence>
<evidence type="ECO:0000256" key="20">
    <source>
        <dbReference type="SAM" id="SignalP"/>
    </source>
</evidence>
<dbReference type="Gramene" id="PAN27139">
    <property type="protein sequence ID" value="PAN27139"/>
    <property type="gene ID" value="PAHAL_5G061200"/>
</dbReference>
<dbReference type="SUPFAM" id="SSF51126">
    <property type="entry name" value="Pectin lyase-like"/>
    <property type="match status" value="1"/>
</dbReference>
<gene>
    <name evidence="21" type="ORF">PAHAL_5G061200</name>
</gene>
<dbReference type="GO" id="GO:0005975">
    <property type="term" value="P:carbohydrate metabolic process"/>
    <property type="evidence" value="ECO:0007669"/>
    <property type="project" value="InterPro"/>
</dbReference>
<evidence type="ECO:0000256" key="3">
    <source>
        <dbReference type="ARBA" id="ARBA00022512"/>
    </source>
</evidence>
<feature type="signal peptide" evidence="20">
    <location>
        <begin position="1"/>
        <end position="28"/>
    </location>
</feature>
<dbReference type="FunFam" id="2.160.20.10:FF:000004">
    <property type="entry name" value="Pectin lyase-like superfamily protein"/>
    <property type="match status" value="1"/>
</dbReference>
<dbReference type="GO" id="GO:0047911">
    <property type="term" value="F:galacturan 1,4-alpha-galacturonidase activity"/>
    <property type="evidence" value="ECO:0007669"/>
    <property type="project" value="UniProtKB-EC"/>
</dbReference>
<feature type="active site" evidence="18">
    <location>
        <position position="246"/>
    </location>
</feature>
<evidence type="ECO:0000256" key="5">
    <source>
        <dbReference type="ARBA" id="ARBA00022729"/>
    </source>
</evidence>
<comment type="similarity">
    <text evidence="2 19">Belongs to the glycosyl hydrolase 28 family.</text>
</comment>
<evidence type="ECO:0000256" key="4">
    <source>
        <dbReference type="ARBA" id="ARBA00022525"/>
    </source>
</evidence>
<dbReference type="GO" id="GO:0071555">
    <property type="term" value="P:cell wall organization"/>
    <property type="evidence" value="ECO:0007669"/>
    <property type="project" value="UniProtKB-KW"/>
</dbReference>
<keyword evidence="11" id="KW-0961">Cell wall biogenesis/degradation</keyword>
<sequence>MAMAKPLLSLLAHLHTALLFLPADPAAGAMYNVLRYGARPDGAADAAGPFLRAWADACRSTRPATVLVPPGRYLVSSATFTGPCRSHAAVTFAVAGTVVAPAGSGGRGSSGLWITFENVDGLVVSGGTLDGRGRALWECRRRGQGSCPTPASSLTIANSKDVVVAGVRSVDSELFHLVVLQCHGVTVRGVTVEAPADSPNTDGIHLHMSSHVSVYDARISTGDDCISIGPGNSHLWIERVACGPGHGISIGSLGKQEGMAVEAVQNVTVKTTWFTGTTNGLRIKTWGGSKRGFVRGVTFADATMSGVDNPIIIDQRYCPTSGGGGCPGGSSSIRISDVRYVGVRGSSATPVAVSFDCSRSNPCSGIRLQDVALTYRNRPAAARSYCRNARGSTLGLVLPPSCL</sequence>
<feature type="chain" id="PRO_5015466534" description="Exopolygalacturonase" evidence="20">
    <location>
        <begin position="29"/>
        <end position="403"/>
    </location>
</feature>
<dbReference type="Proteomes" id="UP000243499">
    <property type="component" value="Chromosome 5"/>
</dbReference>
<keyword evidence="8" id="KW-1015">Disulfide bond</keyword>
<keyword evidence="10 19" id="KW-0326">Glycosidase</keyword>
<keyword evidence="3" id="KW-0134">Cell wall</keyword>
<evidence type="ECO:0000256" key="8">
    <source>
        <dbReference type="ARBA" id="ARBA00023157"/>
    </source>
</evidence>
<name>A0A2S3HP63_9POAL</name>
<keyword evidence="7 19" id="KW-0378">Hydrolase</keyword>
<keyword evidence="5 20" id="KW-0732">Signal</keyword>
<keyword evidence="6" id="KW-0677">Repeat</keyword>
<comment type="subcellular location">
    <subcellularLocation>
        <location evidence="1">Secreted</location>
        <location evidence="1">Cell wall</location>
    </subcellularLocation>
</comment>
<dbReference type="InterPro" id="IPR011050">
    <property type="entry name" value="Pectin_lyase_fold/virulence"/>
</dbReference>
<evidence type="ECO:0000256" key="7">
    <source>
        <dbReference type="ARBA" id="ARBA00022801"/>
    </source>
</evidence>
<dbReference type="Pfam" id="PF00295">
    <property type="entry name" value="Glyco_hydro_28"/>
    <property type="match status" value="1"/>
</dbReference>
<evidence type="ECO:0000256" key="18">
    <source>
        <dbReference type="PROSITE-ProRule" id="PRU10052"/>
    </source>
</evidence>
<evidence type="ECO:0000256" key="12">
    <source>
        <dbReference type="ARBA" id="ARBA00038933"/>
    </source>
</evidence>
<organism evidence="21">
    <name type="scientific">Panicum hallii</name>
    <dbReference type="NCBI Taxonomy" id="206008"/>
    <lineage>
        <taxon>Eukaryota</taxon>
        <taxon>Viridiplantae</taxon>
        <taxon>Streptophyta</taxon>
        <taxon>Embryophyta</taxon>
        <taxon>Tracheophyta</taxon>
        <taxon>Spermatophyta</taxon>
        <taxon>Magnoliopsida</taxon>
        <taxon>Liliopsida</taxon>
        <taxon>Poales</taxon>
        <taxon>Poaceae</taxon>
        <taxon>PACMAD clade</taxon>
        <taxon>Panicoideae</taxon>
        <taxon>Panicodae</taxon>
        <taxon>Paniceae</taxon>
        <taxon>Panicinae</taxon>
        <taxon>Panicum</taxon>
        <taxon>Panicum sect. Panicum</taxon>
    </lineage>
</organism>
<evidence type="ECO:0000256" key="14">
    <source>
        <dbReference type="ARBA" id="ARBA00048766"/>
    </source>
</evidence>
<dbReference type="EC" id="3.2.1.67" evidence="12"/>
<dbReference type="InterPro" id="IPR006626">
    <property type="entry name" value="PbH1"/>
</dbReference>
<evidence type="ECO:0000256" key="1">
    <source>
        <dbReference type="ARBA" id="ARBA00004191"/>
    </source>
</evidence>
<evidence type="ECO:0000256" key="16">
    <source>
        <dbReference type="ARBA" id="ARBA00068298"/>
    </source>
</evidence>
<evidence type="ECO:0000256" key="9">
    <source>
        <dbReference type="ARBA" id="ARBA00023180"/>
    </source>
</evidence>
<keyword evidence="4" id="KW-0964">Secreted</keyword>
<comment type="function">
    <text evidence="15">May function in depolymerizing pectin during pollen development, germination, and tube growth. Acts as an exo-polygalacturonase.</text>
</comment>
<dbReference type="Gene3D" id="2.160.20.10">
    <property type="entry name" value="Single-stranded right-handed beta-helix, Pectin lyase-like"/>
    <property type="match status" value="1"/>
</dbReference>
<dbReference type="InterPro" id="IPR000743">
    <property type="entry name" value="Glyco_hydro_28"/>
</dbReference>
<dbReference type="PANTHER" id="PTHR31375">
    <property type="match status" value="1"/>
</dbReference>
<evidence type="ECO:0000256" key="2">
    <source>
        <dbReference type="ARBA" id="ARBA00008834"/>
    </source>
</evidence>
<keyword evidence="9" id="KW-0325">Glycoprotein</keyword>
<reference evidence="21" key="1">
    <citation type="submission" date="2018-04" db="EMBL/GenBank/DDBJ databases">
        <title>WGS assembly of Panicum hallii.</title>
        <authorList>
            <person name="Lovell J."/>
            <person name="Jenkins J."/>
            <person name="Lowry D."/>
            <person name="Mamidi S."/>
            <person name="Sreedasyam A."/>
            <person name="Weng X."/>
            <person name="Barry K."/>
            <person name="Bonette J."/>
            <person name="Campitelli B."/>
            <person name="Daum C."/>
            <person name="Gordon S."/>
            <person name="Gould B."/>
            <person name="Lipzen A."/>
            <person name="Macqueen A."/>
            <person name="Palacio-Mejia J."/>
            <person name="Plott C."/>
            <person name="Shakirov E."/>
            <person name="Shu S."/>
            <person name="Yoshinaga Y."/>
            <person name="Zane M."/>
            <person name="Rokhsar D."/>
            <person name="Grimwood J."/>
            <person name="Schmutz J."/>
            <person name="Juenger T."/>
        </authorList>
    </citation>
    <scope>NUCLEOTIDE SEQUENCE [LARGE SCALE GENOMIC DNA]</scope>
    <source>
        <strain evidence="21">FIL2</strain>
    </source>
</reference>
<dbReference type="EMBL" id="CM008050">
    <property type="protein sequence ID" value="PAN27139.1"/>
    <property type="molecule type" value="Genomic_DNA"/>
</dbReference>
<accession>A0A2S3HP63</accession>
<evidence type="ECO:0000256" key="6">
    <source>
        <dbReference type="ARBA" id="ARBA00022737"/>
    </source>
</evidence>
<evidence type="ECO:0000256" key="17">
    <source>
        <dbReference type="ARBA" id="ARBA00083621"/>
    </source>
</evidence>
<dbReference type="SMART" id="SM00710">
    <property type="entry name" value="PbH1"/>
    <property type="match status" value="6"/>
</dbReference>
<dbReference type="GO" id="GO:0004650">
    <property type="term" value="F:polygalacturonase activity"/>
    <property type="evidence" value="ECO:0007669"/>
    <property type="project" value="InterPro"/>
</dbReference>
<evidence type="ECO:0000256" key="15">
    <source>
        <dbReference type="ARBA" id="ARBA00057651"/>
    </source>
</evidence>
<proteinExistence type="inferred from homology"/>
<dbReference type="InterPro" id="IPR012334">
    <property type="entry name" value="Pectin_lyas_fold"/>
</dbReference>
<evidence type="ECO:0000256" key="11">
    <source>
        <dbReference type="ARBA" id="ARBA00023316"/>
    </source>
</evidence>
<evidence type="ECO:0000256" key="10">
    <source>
        <dbReference type="ARBA" id="ARBA00023295"/>
    </source>
</evidence>
<protein>
    <recommendedName>
        <fullName evidence="16">Exopolygalacturonase</fullName>
        <ecNumber evidence="12">3.2.1.67</ecNumber>
    </recommendedName>
    <alternativeName>
        <fullName evidence="13">Galacturan 1,4-alpha-galacturonidase</fullName>
    </alternativeName>
    <alternativeName>
        <fullName evidence="17">Pectinase</fullName>
    </alternativeName>
</protein>
<evidence type="ECO:0000256" key="19">
    <source>
        <dbReference type="RuleBase" id="RU361169"/>
    </source>
</evidence>
<comment type="catalytic activity">
    <reaction evidence="14">
        <text>[(1-&gt;4)-alpha-D-galacturonosyl](n) + H2O = alpha-D-galacturonate + [(1-&gt;4)-alpha-D-galacturonosyl](n-1)</text>
        <dbReference type="Rhea" id="RHEA:14117"/>
        <dbReference type="Rhea" id="RHEA-COMP:14570"/>
        <dbReference type="Rhea" id="RHEA-COMP:14572"/>
        <dbReference type="ChEBI" id="CHEBI:15377"/>
        <dbReference type="ChEBI" id="CHEBI:58658"/>
        <dbReference type="ChEBI" id="CHEBI:140523"/>
        <dbReference type="EC" id="3.2.1.67"/>
    </reaction>
</comment>
<dbReference type="AlphaFoldDB" id="A0A2S3HP63"/>
<dbReference type="PROSITE" id="PS00502">
    <property type="entry name" value="POLYGALACTURONASE"/>
    <property type="match status" value="1"/>
</dbReference>
<evidence type="ECO:0000313" key="21">
    <source>
        <dbReference type="EMBL" id="PAN27139.1"/>
    </source>
</evidence>